<proteinExistence type="predicted"/>
<dbReference type="GO" id="GO:0005524">
    <property type="term" value="F:ATP binding"/>
    <property type="evidence" value="ECO:0007669"/>
    <property type="project" value="UniProtKB-KW"/>
</dbReference>
<keyword evidence="2 5" id="KW-0378">Hydrolase</keyword>
<dbReference type="PANTHER" id="PTHR34698">
    <property type="entry name" value="5-OXOPROLINASE SUBUNIT B"/>
    <property type="match status" value="1"/>
</dbReference>
<dbReference type="Proteomes" id="UP000441333">
    <property type="component" value="Unassembled WGS sequence"/>
</dbReference>
<dbReference type="SUPFAM" id="SSF160467">
    <property type="entry name" value="PH0987 N-terminal domain-like"/>
    <property type="match status" value="1"/>
</dbReference>
<reference evidence="5 6" key="1">
    <citation type="submission" date="2019-09" db="EMBL/GenBank/DDBJ databases">
        <authorList>
            <person name="Cao W.R."/>
        </authorList>
    </citation>
    <scope>NUCLEOTIDE SEQUENCE [LARGE SCALE GENOMIC DNA]</scope>
    <source>
        <strain evidence="5 6">B1N29</strain>
    </source>
</reference>
<evidence type="ECO:0000256" key="3">
    <source>
        <dbReference type="ARBA" id="ARBA00022840"/>
    </source>
</evidence>
<dbReference type="RefSeq" id="WP_150937590.1">
    <property type="nucleotide sequence ID" value="NZ_WAAT01000028.1"/>
</dbReference>
<keyword evidence="6" id="KW-1185">Reference proteome</keyword>
<dbReference type="NCBIfam" id="TIGR00370">
    <property type="entry name" value="5-oxoprolinase subunit PxpB"/>
    <property type="match status" value="1"/>
</dbReference>
<dbReference type="SUPFAM" id="SSF50891">
    <property type="entry name" value="Cyclophilin-like"/>
    <property type="match status" value="1"/>
</dbReference>
<dbReference type="GO" id="GO:0017168">
    <property type="term" value="F:5-oxoprolinase (ATP-hydrolyzing) activity"/>
    <property type="evidence" value="ECO:0007669"/>
    <property type="project" value="UniProtKB-EC"/>
</dbReference>
<sequence length="242" mass="27361">MGFKLSYKVFGEQGVLVEWPKEISTKILDDVINFKERLNTSDLKNIIEIRSAYQSLLILYSEDISFEKEVEVLKTIYDSEEKSSESQSTIWRIPVCYDAVFGLDLEEMSQTKNLSEEEIVKRHVEVLYTVYFIGFLPGFLYLGGLDEKLSTPRKASPRLVVEKGSVAIGGGQTGIYPSESPGGWHIIGQTPVDFFNPKNTPPCFAKPGDGIHFYEVSLKTFNDIKVLVDAGVYQIEREESHD</sequence>
<protein>
    <submittedName>
        <fullName evidence="5">5-oxoprolinase subunit PxpB</fullName>
        <ecNumber evidence="5">3.5.2.9</ecNumber>
    </submittedName>
</protein>
<evidence type="ECO:0000313" key="6">
    <source>
        <dbReference type="Proteomes" id="UP000441333"/>
    </source>
</evidence>
<dbReference type="Pfam" id="PF02682">
    <property type="entry name" value="CT_C_D"/>
    <property type="match status" value="1"/>
</dbReference>
<dbReference type="InterPro" id="IPR029000">
    <property type="entry name" value="Cyclophilin-like_dom_sf"/>
</dbReference>
<keyword evidence="3" id="KW-0067">ATP-binding</keyword>
<dbReference type="InterPro" id="IPR010016">
    <property type="entry name" value="PxpB"/>
</dbReference>
<dbReference type="InterPro" id="IPR003833">
    <property type="entry name" value="CT_C_D"/>
</dbReference>
<dbReference type="EC" id="3.5.2.9" evidence="5"/>
<evidence type="ECO:0000313" key="5">
    <source>
        <dbReference type="EMBL" id="KAB1069187.1"/>
    </source>
</evidence>
<dbReference type="EMBL" id="WAAT01000028">
    <property type="protein sequence ID" value="KAB1069187.1"/>
    <property type="molecule type" value="Genomic_DNA"/>
</dbReference>
<dbReference type="Gene3D" id="3.30.1360.40">
    <property type="match status" value="1"/>
</dbReference>
<accession>A0A6N6MLP6</accession>
<evidence type="ECO:0000256" key="2">
    <source>
        <dbReference type="ARBA" id="ARBA00022801"/>
    </source>
</evidence>
<gene>
    <name evidence="5" type="primary">pxpB</name>
    <name evidence="5" type="ORF">F6U93_05405</name>
</gene>
<dbReference type="AlphaFoldDB" id="A0A6N6MLP6"/>
<evidence type="ECO:0000259" key="4">
    <source>
        <dbReference type="SMART" id="SM00796"/>
    </source>
</evidence>
<comment type="caution">
    <text evidence="5">The sequence shown here is derived from an EMBL/GenBank/DDBJ whole genome shotgun (WGS) entry which is preliminary data.</text>
</comment>
<evidence type="ECO:0000256" key="1">
    <source>
        <dbReference type="ARBA" id="ARBA00022741"/>
    </source>
</evidence>
<dbReference type="PANTHER" id="PTHR34698:SF2">
    <property type="entry name" value="5-OXOPROLINASE SUBUNIT B"/>
    <property type="match status" value="1"/>
</dbReference>
<dbReference type="SMART" id="SM00796">
    <property type="entry name" value="AHS1"/>
    <property type="match status" value="1"/>
</dbReference>
<keyword evidence="1" id="KW-0547">Nucleotide-binding</keyword>
<dbReference type="Gene3D" id="2.40.100.10">
    <property type="entry name" value="Cyclophilin-like"/>
    <property type="match status" value="1"/>
</dbReference>
<feature type="domain" description="Carboxyltransferase" evidence="4">
    <location>
        <begin position="5"/>
        <end position="205"/>
    </location>
</feature>
<organism evidence="5 6">
    <name type="scientific">Pseudotamlana haliotis</name>
    <dbReference type="NCBI Taxonomy" id="2614804"/>
    <lineage>
        <taxon>Bacteria</taxon>
        <taxon>Pseudomonadati</taxon>
        <taxon>Bacteroidota</taxon>
        <taxon>Flavobacteriia</taxon>
        <taxon>Flavobacteriales</taxon>
        <taxon>Flavobacteriaceae</taxon>
        <taxon>Pseudotamlana</taxon>
    </lineage>
</organism>
<name>A0A6N6MLP6_9FLAO</name>